<evidence type="ECO:0000313" key="1">
    <source>
        <dbReference type="EMBL" id="KAH7998049.1"/>
    </source>
</evidence>
<proteinExistence type="predicted"/>
<accession>A0ACB8EZ13</accession>
<name>A0ACB8EZ13_9SAUR</name>
<organism evidence="1 2">
    <name type="scientific">Sphaerodactylus townsendi</name>
    <dbReference type="NCBI Taxonomy" id="933632"/>
    <lineage>
        <taxon>Eukaryota</taxon>
        <taxon>Metazoa</taxon>
        <taxon>Chordata</taxon>
        <taxon>Craniata</taxon>
        <taxon>Vertebrata</taxon>
        <taxon>Euteleostomi</taxon>
        <taxon>Lepidosauria</taxon>
        <taxon>Squamata</taxon>
        <taxon>Bifurcata</taxon>
        <taxon>Gekkota</taxon>
        <taxon>Sphaerodactylidae</taxon>
        <taxon>Sphaerodactylus</taxon>
    </lineage>
</organism>
<sequence length="178" mass="19568">MKTLILFVALVDLLTASASESNAIQLINKGNEGGTVYQTVNIYNNANIAAFNTYFGTHSANALVDYNAGLLVYQLPYKRICIVSRMNRDTFPSISQLDNYVHEKNPSLHSLHRNYGISRKVVKNLYQLGRPIQAMCGGFLTYWATEFQTPDPLVGGKACAGLNLLILDVSLCGGISLF</sequence>
<protein>
    <submittedName>
        <fullName evidence="1">Uncharacterized protein</fullName>
    </submittedName>
</protein>
<dbReference type="EMBL" id="CM037625">
    <property type="protein sequence ID" value="KAH7998049.1"/>
    <property type="molecule type" value="Genomic_DNA"/>
</dbReference>
<dbReference type="Proteomes" id="UP000827872">
    <property type="component" value="Linkage Group LG12"/>
</dbReference>
<gene>
    <name evidence="1" type="ORF">K3G42_011890</name>
</gene>
<evidence type="ECO:0000313" key="2">
    <source>
        <dbReference type="Proteomes" id="UP000827872"/>
    </source>
</evidence>
<keyword evidence="2" id="KW-1185">Reference proteome</keyword>
<comment type="caution">
    <text evidence="1">The sequence shown here is derived from an EMBL/GenBank/DDBJ whole genome shotgun (WGS) entry which is preliminary data.</text>
</comment>
<reference evidence="1" key="1">
    <citation type="submission" date="2021-08" db="EMBL/GenBank/DDBJ databases">
        <title>The first chromosome-level gecko genome reveals the dynamic sex chromosomes of Neotropical dwarf geckos (Sphaerodactylidae: Sphaerodactylus).</title>
        <authorList>
            <person name="Pinto B.J."/>
            <person name="Keating S.E."/>
            <person name="Gamble T."/>
        </authorList>
    </citation>
    <scope>NUCLEOTIDE SEQUENCE</scope>
    <source>
        <strain evidence="1">TG3544</strain>
    </source>
</reference>